<evidence type="ECO:0000313" key="4">
    <source>
        <dbReference type="EMBL" id="GGP08503.1"/>
    </source>
</evidence>
<keyword evidence="5" id="KW-1185">Reference proteome</keyword>
<dbReference type="InterPro" id="IPR006619">
    <property type="entry name" value="PGRP_domain_met/bac"/>
</dbReference>
<dbReference type="InterPro" id="IPR036365">
    <property type="entry name" value="PGBD-like_sf"/>
</dbReference>
<dbReference type="Gene3D" id="1.10.101.10">
    <property type="entry name" value="PGBD-like superfamily/PGBD"/>
    <property type="match status" value="1"/>
</dbReference>
<comment type="caution">
    <text evidence="4">The sequence shown here is derived from an EMBL/GenBank/DDBJ whole genome shotgun (WGS) entry which is preliminary data.</text>
</comment>
<evidence type="ECO:0000259" key="3">
    <source>
        <dbReference type="SMART" id="SM00701"/>
    </source>
</evidence>
<dbReference type="GO" id="GO:0008270">
    <property type="term" value="F:zinc ion binding"/>
    <property type="evidence" value="ECO:0007669"/>
    <property type="project" value="InterPro"/>
</dbReference>
<comment type="similarity">
    <text evidence="1">Belongs to the N-acetylmuramoyl-L-alanine amidase 2 family.</text>
</comment>
<evidence type="ECO:0000256" key="2">
    <source>
        <dbReference type="SAM" id="MobiDB-lite"/>
    </source>
</evidence>
<dbReference type="InterPro" id="IPR015510">
    <property type="entry name" value="PGRP"/>
</dbReference>
<evidence type="ECO:0000256" key="1">
    <source>
        <dbReference type="ARBA" id="ARBA00007553"/>
    </source>
</evidence>
<dbReference type="InterPro" id="IPR036505">
    <property type="entry name" value="Amidase/PGRP_sf"/>
</dbReference>
<dbReference type="GO" id="GO:0009253">
    <property type="term" value="P:peptidoglycan catabolic process"/>
    <property type="evidence" value="ECO:0007669"/>
    <property type="project" value="InterPro"/>
</dbReference>
<feature type="compositionally biased region" description="Pro residues" evidence="2">
    <location>
        <begin position="170"/>
        <end position="186"/>
    </location>
</feature>
<name>A0A918A6M2_9ACTN</name>
<dbReference type="PANTHER" id="PTHR11022:SF41">
    <property type="entry name" value="PEPTIDOGLYCAN-RECOGNITION PROTEIN LC-RELATED"/>
    <property type="match status" value="1"/>
</dbReference>
<sequence>MAIDLVRRQDWDARSPRGDYTQLGTTKGVKVHYTGGRVDPGIVGDHAGCVKLVRSIQSHHMDGNGWIDIGYSFVACPHKKVFEGRGLHHLPAANGSGLNSGHYAVLGLVGNSGLVEPPDALLHAILDAVDHVRDQGRAGKEIKGHRDGFPTDCPGGPLYAWVQRGAPRPGTDPVPGGPSTTAPPFPGRLLKYPPIMRGEDVRTWQAKVVERGFELDVDGAYGPASREVCRSFQRQQDIEDDGVVGPVTWRLTWDAPTI</sequence>
<dbReference type="AlphaFoldDB" id="A0A918A6M2"/>
<reference evidence="4" key="2">
    <citation type="submission" date="2020-09" db="EMBL/GenBank/DDBJ databases">
        <authorList>
            <person name="Sun Q."/>
            <person name="Zhou Y."/>
        </authorList>
    </citation>
    <scope>NUCLEOTIDE SEQUENCE</scope>
    <source>
        <strain evidence="4">CGMCC 4.7430</strain>
    </source>
</reference>
<dbReference type="GO" id="GO:0008745">
    <property type="term" value="F:N-acetylmuramoyl-L-alanine amidase activity"/>
    <property type="evidence" value="ECO:0007669"/>
    <property type="project" value="InterPro"/>
</dbReference>
<feature type="domain" description="Peptidoglycan recognition protein family" evidence="3">
    <location>
        <begin position="3"/>
        <end position="149"/>
    </location>
</feature>
<dbReference type="Pfam" id="PF01471">
    <property type="entry name" value="PG_binding_1"/>
    <property type="match status" value="1"/>
</dbReference>
<dbReference type="InterPro" id="IPR002502">
    <property type="entry name" value="Amidase_domain"/>
</dbReference>
<organism evidence="4 5">
    <name type="scientific">Nonomuraea glycinis</name>
    <dbReference type="NCBI Taxonomy" id="2047744"/>
    <lineage>
        <taxon>Bacteria</taxon>
        <taxon>Bacillati</taxon>
        <taxon>Actinomycetota</taxon>
        <taxon>Actinomycetes</taxon>
        <taxon>Streptosporangiales</taxon>
        <taxon>Streptosporangiaceae</taxon>
        <taxon>Nonomuraea</taxon>
    </lineage>
</organism>
<dbReference type="Gene3D" id="3.40.80.10">
    <property type="entry name" value="Peptidoglycan recognition protein-like"/>
    <property type="match status" value="1"/>
</dbReference>
<dbReference type="PANTHER" id="PTHR11022">
    <property type="entry name" value="PEPTIDOGLYCAN RECOGNITION PROTEIN"/>
    <property type="match status" value="1"/>
</dbReference>
<dbReference type="SMART" id="SM00701">
    <property type="entry name" value="PGRP"/>
    <property type="match status" value="1"/>
</dbReference>
<feature type="region of interest" description="Disordered" evidence="2">
    <location>
        <begin position="166"/>
        <end position="188"/>
    </location>
</feature>
<dbReference type="CDD" id="cd06583">
    <property type="entry name" value="PGRP"/>
    <property type="match status" value="1"/>
</dbReference>
<dbReference type="InterPro" id="IPR036366">
    <property type="entry name" value="PGBDSf"/>
</dbReference>
<accession>A0A918A6M2</accession>
<evidence type="ECO:0000313" key="5">
    <source>
        <dbReference type="Proteomes" id="UP000660745"/>
    </source>
</evidence>
<dbReference type="Proteomes" id="UP000660745">
    <property type="component" value="Unassembled WGS sequence"/>
</dbReference>
<dbReference type="SUPFAM" id="SSF55846">
    <property type="entry name" value="N-acetylmuramoyl-L-alanine amidase-like"/>
    <property type="match status" value="1"/>
</dbReference>
<dbReference type="InterPro" id="IPR002477">
    <property type="entry name" value="Peptidoglycan-bd-like"/>
</dbReference>
<gene>
    <name evidence="4" type="ORF">GCM10012278_40480</name>
</gene>
<reference evidence="4" key="1">
    <citation type="journal article" date="2014" name="Int. J. Syst. Evol. Microbiol.">
        <title>Complete genome sequence of Corynebacterium casei LMG S-19264T (=DSM 44701T), isolated from a smear-ripened cheese.</title>
        <authorList>
            <consortium name="US DOE Joint Genome Institute (JGI-PGF)"/>
            <person name="Walter F."/>
            <person name="Albersmeier A."/>
            <person name="Kalinowski J."/>
            <person name="Ruckert C."/>
        </authorList>
    </citation>
    <scope>NUCLEOTIDE SEQUENCE</scope>
    <source>
        <strain evidence="4">CGMCC 4.7430</strain>
    </source>
</reference>
<dbReference type="EMBL" id="BMNK01000006">
    <property type="protein sequence ID" value="GGP08503.1"/>
    <property type="molecule type" value="Genomic_DNA"/>
</dbReference>
<dbReference type="SUPFAM" id="SSF47090">
    <property type="entry name" value="PGBD-like"/>
    <property type="match status" value="1"/>
</dbReference>
<protein>
    <recommendedName>
        <fullName evidence="3">Peptidoglycan recognition protein family domain-containing protein</fullName>
    </recommendedName>
</protein>
<proteinExistence type="inferred from homology"/>